<dbReference type="FunFam" id="1.10.287.130:FF:000049">
    <property type="entry name" value="C4-dicarboxylate transport sensor protein DctB"/>
    <property type="match status" value="1"/>
</dbReference>
<evidence type="ECO:0000256" key="13">
    <source>
        <dbReference type="ARBA" id="ARBA00023012"/>
    </source>
</evidence>
<dbReference type="GO" id="GO:0000155">
    <property type="term" value="F:phosphorelay sensor kinase activity"/>
    <property type="evidence" value="ECO:0007669"/>
    <property type="project" value="InterPro"/>
</dbReference>
<dbReference type="PRINTS" id="PR00344">
    <property type="entry name" value="BCTRLSENSOR"/>
</dbReference>
<keyword evidence="4" id="KW-1003">Cell membrane</keyword>
<dbReference type="Gene3D" id="1.10.287.130">
    <property type="match status" value="1"/>
</dbReference>
<keyword evidence="8 16" id="KW-0812">Transmembrane</keyword>
<dbReference type="SMART" id="SM00086">
    <property type="entry name" value="PAC"/>
    <property type="match status" value="1"/>
</dbReference>
<dbReference type="PIRSF" id="PIRSF036431">
    <property type="entry name" value="STHK_DctB"/>
    <property type="match status" value="1"/>
</dbReference>
<keyword evidence="9" id="KW-0547">Nucleotide-binding</keyword>
<dbReference type="Gene3D" id="3.30.565.10">
    <property type="entry name" value="Histidine kinase-like ATPase, C-terminal domain"/>
    <property type="match status" value="1"/>
</dbReference>
<dbReference type="SUPFAM" id="SSF55785">
    <property type="entry name" value="PYP-like sensor domain (PAS domain)"/>
    <property type="match status" value="1"/>
</dbReference>
<dbReference type="EC" id="2.7.13.3" evidence="3"/>
<evidence type="ECO:0000256" key="3">
    <source>
        <dbReference type="ARBA" id="ARBA00012438"/>
    </source>
</evidence>
<dbReference type="SUPFAM" id="SSF47384">
    <property type="entry name" value="Homodimeric domain of signal transducing histidine kinase"/>
    <property type="match status" value="1"/>
</dbReference>
<dbReference type="AlphaFoldDB" id="A0A6L8LSB4"/>
<sequence length="682" mass="77131">MYGRRRLVAVILVGALMGLMQTLSQKIIYQWKIETTQRNAEDRFLGYIKSVRRTLQRFDYLPFLVTKDDTSVRYFKGQEALYQELQAQFITLDKAANTRGWYLLNTKGQIKLSSVDNQRLGSHIAKQITEKVLLNSGAVSHVAGSSDYLVAAPLYDGSDIIGVIVVQADLNMLIEQWFSEGEAILAHQASSSLFLSSDTLFSSSWFEGYFTHGSFSEYQTLYDGTRIEIWQIKAERYLVQSVLLDDLDWRLVYLTPLASLNQTVLWTSWSLVVIGLMIFLLVVVSRQRKQKIAAYQKMQDWIRASEHRLSQMINKTHVGLILVDSQGQIKVMNPMAKRYFSLSESMIRNICVWQLFENGSSDTTILSVLKSLDILSYLIDLNQVETLGQRSDGSLFPVILSVNALSWSDERLYLCTVIDISKRKRAELALKQTNQLLQYKVEERTLELESAHQELVESSKMAALGRMSSAIVHEFNQPLTGMKTLFSTNKLLLEKGSFDQVKDNTVLAVTLIERMISMTRQLKSFAFQRLEAPSPVNFCDALHEVLTTFQPKLEHIEFNIDIEAGVNSILGEEARLRQVLGNLLSNAIDAVADVRSPSISIQVIDRIEQVEFKISDNGVGVDDDKLESIFEPFYTTKKIGEGLGLGLAISANNTRDMQGKLMACRNYPSGMVFALILKKLPI</sequence>
<dbReference type="EMBL" id="WWEU01000001">
    <property type="protein sequence ID" value="MYM58026.1"/>
    <property type="molecule type" value="Genomic_DNA"/>
</dbReference>
<proteinExistence type="predicted"/>
<protein>
    <recommendedName>
        <fullName evidence="15">C4-dicarboxylate transport sensor protein DctB</fullName>
        <ecNumber evidence="3">2.7.13.3</ecNumber>
    </recommendedName>
</protein>
<evidence type="ECO:0000256" key="8">
    <source>
        <dbReference type="ARBA" id="ARBA00022692"/>
    </source>
</evidence>
<dbReference type="InterPro" id="IPR000700">
    <property type="entry name" value="PAS-assoc_C"/>
</dbReference>
<accession>A0A6L8LSB4</accession>
<dbReference type="Proteomes" id="UP000478571">
    <property type="component" value="Unassembled WGS sequence"/>
</dbReference>
<dbReference type="SUPFAM" id="SSF55874">
    <property type="entry name" value="ATPase domain of HSP90 chaperone/DNA topoisomerase II/histidine kinase"/>
    <property type="match status" value="1"/>
</dbReference>
<dbReference type="NCBIfam" id="TIGR00229">
    <property type="entry name" value="sensory_box"/>
    <property type="match status" value="1"/>
</dbReference>
<dbReference type="SMART" id="SM00387">
    <property type="entry name" value="HATPase_c"/>
    <property type="match status" value="1"/>
</dbReference>
<evidence type="ECO:0000259" key="18">
    <source>
        <dbReference type="PROSITE" id="PS50113"/>
    </source>
</evidence>
<dbReference type="PANTHER" id="PTHR43065">
    <property type="entry name" value="SENSOR HISTIDINE KINASE"/>
    <property type="match status" value="1"/>
</dbReference>
<keyword evidence="20" id="KW-1185">Reference proteome</keyword>
<dbReference type="CDD" id="cd00130">
    <property type="entry name" value="PAS"/>
    <property type="match status" value="1"/>
</dbReference>
<evidence type="ECO:0000256" key="4">
    <source>
        <dbReference type="ARBA" id="ARBA00022475"/>
    </source>
</evidence>
<dbReference type="InterPro" id="IPR036097">
    <property type="entry name" value="HisK_dim/P_sf"/>
</dbReference>
<evidence type="ECO:0000259" key="17">
    <source>
        <dbReference type="PROSITE" id="PS50109"/>
    </source>
</evidence>
<evidence type="ECO:0000313" key="19">
    <source>
        <dbReference type="EMBL" id="MYM58026.1"/>
    </source>
</evidence>
<gene>
    <name evidence="19" type="ORF">GTG28_02210</name>
</gene>
<evidence type="ECO:0000256" key="2">
    <source>
        <dbReference type="ARBA" id="ARBA00004429"/>
    </source>
</evidence>
<keyword evidence="6" id="KW-0597">Phosphoprotein</keyword>
<evidence type="ECO:0000256" key="1">
    <source>
        <dbReference type="ARBA" id="ARBA00000085"/>
    </source>
</evidence>
<dbReference type="CDD" id="cd00082">
    <property type="entry name" value="HisKA"/>
    <property type="match status" value="1"/>
</dbReference>
<evidence type="ECO:0000256" key="10">
    <source>
        <dbReference type="ARBA" id="ARBA00022777"/>
    </source>
</evidence>
<evidence type="ECO:0000256" key="16">
    <source>
        <dbReference type="SAM" id="Phobius"/>
    </source>
</evidence>
<dbReference type="PROSITE" id="PS50113">
    <property type="entry name" value="PAC"/>
    <property type="match status" value="1"/>
</dbReference>
<dbReference type="InterPro" id="IPR000014">
    <property type="entry name" value="PAS"/>
</dbReference>
<evidence type="ECO:0000256" key="5">
    <source>
        <dbReference type="ARBA" id="ARBA00022519"/>
    </source>
</evidence>
<evidence type="ECO:0000256" key="6">
    <source>
        <dbReference type="ARBA" id="ARBA00022553"/>
    </source>
</evidence>
<evidence type="ECO:0000256" key="12">
    <source>
        <dbReference type="ARBA" id="ARBA00022989"/>
    </source>
</evidence>
<dbReference type="PROSITE" id="PS50109">
    <property type="entry name" value="HIS_KIN"/>
    <property type="match status" value="1"/>
</dbReference>
<comment type="subcellular location">
    <subcellularLocation>
        <location evidence="2">Cell inner membrane</location>
        <topology evidence="2">Multi-pass membrane protein</topology>
    </subcellularLocation>
</comment>
<dbReference type="InterPro" id="IPR004358">
    <property type="entry name" value="Sig_transdc_His_kin-like_C"/>
</dbReference>
<evidence type="ECO:0000256" key="14">
    <source>
        <dbReference type="ARBA" id="ARBA00023136"/>
    </source>
</evidence>
<dbReference type="PANTHER" id="PTHR43065:SF42">
    <property type="entry name" value="TWO-COMPONENT SENSOR PPRA"/>
    <property type="match status" value="1"/>
</dbReference>
<keyword evidence="10" id="KW-0418">Kinase</keyword>
<evidence type="ECO:0000256" key="7">
    <source>
        <dbReference type="ARBA" id="ARBA00022679"/>
    </source>
</evidence>
<dbReference type="GO" id="GO:0005886">
    <property type="term" value="C:plasma membrane"/>
    <property type="evidence" value="ECO:0007669"/>
    <property type="project" value="UniProtKB-SubCell"/>
</dbReference>
<comment type="catalytic activity">
    <reaction evidence="1">
        <text>ATP + protein L-histidine = ADP + protein N-phospho-L-histidine.</text>
        <dbReference type="EC" id="2.7.13.3"/>
    </reaction>
</comment>
<dbReference type="Pfam" id="PF02518">
    <property type="entry name" value="HATPase_c"/>
    <property type="match status" value="1"/>
</dbReference>
<keyword evidence="13" id="KW-0902">Two-component regulatory system</keyword>
<organism evidence="19 20">
    <name type="scientific">Vibrio tetraodonis subsp. pristinus</name>
    <dbReference type="NCBI Taxonomy" id="2695891"/>
    <lineage>
        <taxon>Bacteria</taxon>
        <taxon>Pseudomonadati</taxon>
        <taxon>Pseudomonadota</taxon>
        <taxon>Gammaproteobacteria</taxon>
        <taxon>Vibrionales</taxon>
        <taxon>Vibrionaceae</taxon>
        <taxon>Vibrio</taxon>
    </lineage>
</organism>
<comment type="caution">
    <text evidence="19">The sequence shown here is derived from an EMBL/GenBank/DDBJ whole genome shotgun (WGS) entry which is preliminary data.</text>
</comment>
<dbReference type="Pfam" id="PF13426">
    <property type="entry name" value="PAS_9"/>
    <property type="match status" value="1"/>
</dbReference>
<keyword evidence="11" id="KW-0067">ATP-binding</keyword>
<dbReference type="RefSeq" id="WP_160926543.1">
    <property type="nucleotide sequence ID" value="NZ_WWEU01000001.1"/>
</dbReference>
<keyword evidence="5" id="KW-0997">Cell inner membrane</keyword>
<evidence type="ECO:0000313" key="20">
    <source>
        <dbReference type="Proteomes" id="UP000478571"/>
    </source>
</evidence>
<dbReference type="Gene3D" id="3.30.450.20">
    <property type="entry name" value="PAS domain"/>
    <property type="match status" value="2"/>
</dbReference>
<dbReference type="InterPro" id="IPR003661">
    <property type="entry name" value="HisK_dim/P_dom"/>
</dbReference>
<keyword evidence="7" id="KW-0808">Transferase</keyword>
<dbReference type="InterPro" id="IPR017055">
    <property type="entry name" value="Sig_transdc_His_kinase_DctB"/>
</dbReference>
<evidence type="ECO:0000256" key="9">
    <source>
        <dbReference type="ARBA" id="ARBA00022741"/>
    </source>
</evidence>
<dbReference type="InterPro" id="IPR003594">
    <property type="entry name" value="HATPase_dom"/>
</dbReference>
<reference evidence="19 20" key="1">
    <citation type="submission" date="2020-01" db="EMBL/GenBank/DDBJ databases">
        <title>Draft Genome Sequence of Vibrio sp. strain OCN044, Isolated from a Healthy Coral at Palmyra Atoll.</title>
        <authorList>
            <person name="Videau P."/>
            <person name="Loughran R."/>
            <person name="Esquivel A."/>
            <person name="Deadmond M."/>
            <person name="Paddock B.E."/>
            <person name="Saw J.H."/>
            <person name="Ushijima B."/>
        </authorList>
    </citation>
    <scope>NUCLEOTIDE SEQUENCE [LARGE SCALE GENOMIC DNA]</scope>
    <source>
        <strain evidence="19 20">OCN044</strain>
    </source>
</reference>
<dbReference type="SMART" id="SM00091">
    <property type="entry name" value="PAS"/>
    <property type="match status" value="1"/>
</dbReference>
<feature type="transmembrane region" description="Helical" evidence="16">
    <location>
        <begin position="264"/>
        <end position="284"/>
    </location>
</feature>
<dbReference type="GO" id="GO:0005524">
    <property type="term" value="F:ATP binding"/>
    <property type="evidence" value="ECO:0007669"/>
    <property type="project" value="UniProtKB-KW"/>
</dbReference>
<dbReference type="InterPro" id="IPR001610">
    <property type="entry name" value="PAC"/>
</dbReference>
<dbReference type="InterPro" id="IPR036890">
    <property type="entry name" value="HATPase_C_sf"/>
</dbReference>
<evidence type="ECO:0000256" key="11">
    <source>
        <dbReference type="ARBA" id="ARBA00022840"/>
    </source>
</evidence>
<evidence type="ECO:0000256" key="15">
    <source>
        <dbReference type="ARBA" id="ARBA00073143"/>
    </source>
</evidence>
<feature type="domain" description="PAC" evidence="18">
    <location>
        <begin position="382"/>
        <end position="432"/>
    </location>
</feature>
<dbReference type="InterPro" id="IPR035965">
    <property type="entry name" value="PAS-like_dom_sf"/>
</dbReference>
<feature type="domain" description="Histidine kinase" evidence="17">
    <location>
        <begin position="470"/>
        <end position="681"/>
    </location>
</feature>
<keyword evidence="12 16" id="KW-1133">Transmembrane helix</keyword>
<keyword evidence="14 16" id="KW-0472">Membrane</keyword>
<dbReference type="InterPro" id="IPR005467">
    <property type="entry name" value="His_kinase_dom"/>
</dbReference>
<name>A0A6L8LSB4_9VIBR</name>